<dbReference type="SUPFAM" id="SSF54909">
    <property type="entry name" value="Dimeric alpha+beta barrel"/>
    <property type="match status" value="1"/>
</dbReference>
<keyword evidence="1" id="KW-0560">Oxidoreductase</keyword>
<dbReference type="GO" id="GO:0004601">
    <property type="term" value="F:peroxidase activity"/>
    <property type="evidence" value="ECO:0007669"/>
    <property type="project" value="UniProtKB-KW"/>
</dbReference>
<evidence type="ECO:0000313" key="1">
    <source>
        <dbReference type="EMBL" id="KAL0056592.1"/>
    </source>
</evidence>
<proteinExistence type="predicted"/>
<protein>
    <submittedName>
        <fullName evidence="1">Dye-decolorizing heme-containing peroxidase</fullName>
    </submittedName>
</protein>
<dbReference type="EMBL" id="JBBXMP010001252">
    <property type="protein sequence ID" value="KAL0056592.1"/>
    <property type="molecule type" value="Genomic_DNA"/>
</dbReference>
<dbReference type="Proteomes" id="UP001437256">
    <property type="component" value="Unassembled WGS sequence"/>
</dbReference>
<sequence length="71" mass="7910">MRFPLDNLKGVRLIVGSTYKGTLGDSLRVVKGMDWNDHNKAVNIQKDFVVTRGGEYFFSPPVSAIKGRLAQ</sequence>
<organism evidence="1 2">
    <name type="scientific">Marasmius tenuissimus</name>
    <dbReference type="NCBI Taxonomy" id="585030"/>
    <lineage>
        <taxon>Eukaryota</taxon>
        <taxon>Fungi</taxon>
        <taxon>Dikarya</taxon>
        <taxon>Basidiomycota</taxon>
        <taxon>Agaricomycotina</taxon>
        <taxon>Agaricomycetes</taxon>
        <taxon>Agaricomycetidae</taxon>
        <taxon>Agaricales</taxon>
        <taxon>Marasmiineae</taxon>
        <taxon>Marasmiaceae</taxon>
        <taxon>Marasmius</taxon>
    </lineage>
</organism>
<reference evidence="1 2" key="1">
    <citation type="submission" date="2024-05" db="EMBL/GenBank/DDBJ databases">
        <title>A draft genome resource for the thread blight pathogen Marasmius tenuissimus strain MS-2.</title>
        <authorList>
            <person name="Yulfo-Soto G.E."/>
            <person name="Baruah I.K."/>
            <person name="Amoako-Attah I."/>
            <person name="Bukari Y."/>
            <person name="Meinhardt L.W."/>
            <person name="Bailey B.A."/>
            <person name="Cohen S.P."/>
        </authorList>
    </citation>
    <scope>NUCLEOTIDE SEQUENCE [LARGE SCALE GENOMIC DNA]</scope>
    <source>
        <strain evidence="1 2">MS-2</strain>
    </source>
</reference>
<name>A0ABR2Z7X4_9AGAR</name>
<dbReference type="InterPro" id="IPR011008">
    <property type="entry name" value="Dimeric_a/b-barrel"/>
</dbReference>
<comment type="caution">
    <text evidence="1">The sequence shown here is derived from an EMBL/GenBank/DDBJ whole genome shotgun (WGS) entry which is preliminary data.</text>
</comment>
<gene>
    <name evidence="1" type="primary">DyP1_18</name>
    <name evidence="1" type="ORF">AAF712_016804</name>
</gene>
<keyword evidence="1" id="KW-0575">Peroxidase</keyword>
<keyword evidence="2" id="KW-1185">Reference proteome</keyword>
<evidence type="ECO:0000313" key="2">
    <source>
        <dbReference type="Proteomes" id="UP001437256"/>
    </source>
</evidence>
<accession>A0ABR2Z7X4</accession>